<dbReference type="InterPro" id="IPR050966">
    <property type="entry name" value="Glutamyl_endopeptidase"/>
</dbReference>
<dbReference type="Gene3D" id="2.40.10.10">
    <property type="entry name" value="Trypsin-like serine proteases"/>
    <property type="match status" value="2"/>
</dbReference>
<dbReference type="InterPro" id="IPR009003">
    <property type="entry name" value="Peptidase_S1_PA"/>
</dbReference>
<dbReference type="InterPro" id="IPR043504">
    <property type="entry name" value="Peptidase_S1_PA_chymotrypsin"/>
</dbReference>
<evidence type="ECO:0000313" key="2">
    <source>
        <dbReference type="EMBL" id="TDC05530.1"/>
    </source>
</evidence>
<evidence type="ECO:0000256" key="1">
    <source>
        <dbReference type="ARBA" id="ARBA00022729"/>
    </source>
</evidence>
<organism evidence="2 3">
    <name type="scientific">Nonomuraea longispora</name>
    <dbReference type="NCBI Taxonomy" id="1848320"/>
    <lineage>
        <taxon>Bacteria</taxon>
        <taxon>Bacillati</taxon>
        <taxon>Actinomycetota</taxon>
        <taxon>Actinomycetes</taxon>
        <taxon>Streptosporangiales</taxon>
        <taxon>Streptosporangiaceae</taxon>
        <taxon>Nonomuraea</taxon>
    </lineage>
</organism>
<protein>
    <recommendedName>
        <fullName evidence="4">Trypsin-like serine protease</fullName>
    </recommendedName>
</protein>
<gene>
    <name evidence="2" type="ORF">E1267_19245</name>
</gene>
<dbReference type="Proteomes" id="UP000295157">
    <property type="component" value="Unassembled WGS sequence"/>
</dbReference>
<dbReference type="PANTHER" id="PTHR15462:SF8">
    <property type="entry name" value="SERINE PROTEASE"/>
    <property type="match status" value="1"/>
</dbReference>
<proteinExistence type="predicted"/>
<reference evidence="2 3" key="1">
    <citation type="submission" date="2019-02" db="EMBL/GenBank/DDBJ databases">
        <title>Draft genome sequences of novel Actinobacteria.</title>
        <authorList>
            <person name="Sahin N."/>
            <person name="Ay H."/>
            <person name="Saygin H."/>
        </authorList>
    </citation>
    <scope>NUCLEOTIDE SEQUENCE [LARGE SCALE GENOMIC DNA]</scope>
    <source>
        <strain evidence="2 3">KC201</strain>
    </source>
</reference>
<dbReference type="SUPFAM" id="SSF50494">
    <property type="entry name" value="Trypsin-like serine proteases"/>
    <property type="match status" value="1"/>
</dbReference>
<keyword evidence="1" id="KW-0732">Signal</keyword>
<dbReference type="PROSITE" id="PS00134">
    <property type="entry name" value="TRYPSIN_HIS"/>
    <property type="match status" value="1"/>
</dbReference>
<dbReference type="InterPro" id="IPR018114">
    <property type="entry name" value="TRYPSIN_HIS"/>
</dbReference>
<dbReference type="RefSeq" id="WP_132333961.1">
    <property type="nucleotide sequence ID" value="NZ_SMJZ01000068.1"/>
</dbReference>
<dbReference type="GO" id="GO:0006508">
    <property type="term" value="P:proteolysis"/>
    <property type="evidence" value="ECO:0007669"/>
    <property type="project" value="InterPro"/>
</dbReference>
<dbReference type="GO" id="GO:0004252">
    <property type="term" value="F:serine-type endopeptidase activity"/>
    <property type="evidence" value="ECO:0007669"/>
    <property type="project" value="InterPro"/>
</dbReference>
<dbReference type="PANTHER" id="PTHR15462">
    <property type="entry name" value="SERINE PROTEASE"/>
    <property type="match status" value="1"/>
</dbReference>
<dbReference type="EMBL" id="SMJZ01000068">
    <property type="protein sequence ID" value="TDC05530.1"/>
    <property type="molecule type" value="Genomic_DNA"/>
</dbReference>
<evidence type="ECO:0000313" key="3">
    <source>
        <dbReference type="Proteomes" id="UP000295157"/>
    </source>
</evidence>
<evidence type="ECO:0008006" key="4">
    <source>
        <dbReference type="Google" id="ProtNLM"/>
    </source>
</evidence>
<name>A0A4R4NDM2_9ACTN</name>
<accession>A0A4R4NDM2</accession>
<dbReference type="AlphaFoldDB" id="A0A4R4NDM2"/>
<comment type="caution">
    <text evidence="2">The sequence shown here is derived from an EMBL/GenBank/DDBJ whole genome shotgun (WGS) entry which is preliminary data.</text>
</comment>
<dbReference type="OrthoDB" id="3507155at2"/>
<keyword evidence="3" id="KW-1185">Reference proteome</keyword>
<sequence length="274" mass="28951">MLRLVLSLALIDPTAVTEVSQRNVPSARVLTPDGDRLGYAPVARPYAGARRLTGVLLGHDPVSRRDVLCGGTVIGSRSRSLVLTAAHCLYNHGRSLENLAFLPGYDGGRPGLGVWPAVRTWVPARWRNRPYSPGLLPYDIGLVGVGRGKRPLEAVTGRGLPAMTTAKGATLEGLELLGYPAGKGYPGTRLYRCVGDASEAVFEGPGLMVTRNCHAAAGGSGGPAMYGGSVAGVVSSSSPLSDSKGYTVLARLGEKPFKRMFARADRTMRLRQRG</sequence>